<dbReference type="Proteomes" id="UP001501337">
    <property type="component" value="Unassembled WGS sequence"/>
</dbReference>
<organism evidence="1 2">
    <name type="scientific">Allohahella marinimesophila</name>
    <dbReference type="NCBI Taxonomy" id="1054972"/>
    <lineage>
        <taxon>Bacteria</taxon>
        <taxon>Pseudomonadati</taxon>
        <taxon>Pseudomonadota</taxon>
        <taxon>Gammaproteobacteria</taxon>
        <taxon>Oceanospirillales</taxon>
        <taxon>Hahellaceae</taxon>
        <taxon>Allohahella</taxon>
    </lineage>
</organism>
<gene>
    <name evidence="1" type="ORF">GCM10022278_23980</name>
</gene>
<name>A0ABP7PGM9_9GAMM</name>
<keyword evidence="2" id="KW-1185">Reference proteome</keyword>
<reference evidence="2" key="1">
    <citation type="journal article" date="2019" name="Int. J. Syst. Evol. Microbiol.">
        <title>The Global Catalogue of Microorganisms (GCM) 10K type strain sequencing project: providing services to taxonomists for standard genome sequencing and annotation.</title>
        <authorList>
            <consortium name="The Broad Institute Genomics Platform"/>
            <consortium name="The Broad Institute Genome Sequencing Center for Infectious Disease"/>
            <person name="Wu L."/>
            <person name="Ma J."/>
        </authorList>
    </citation>
    <scope>NUCLEOTIDE SEQUENCE [LARGE SCALE GENOMIC DNA]</scope>
    <source>
        <strain evidence="2">JCM 17555</strain>
    </source>
</reference>
<sequence>MLDIRSGVIVKPVVSTEDFSTRKSDEDTSFSETVKKAELEAVAKALGKVADEAVLFLNNVPRM</sequence>
<evidence type="ECO:0000313" key="1">
    <source>
        <dbReference type="EMBL" id="GAA3965369.1"/>
    </source>
</evidence>
<accession>A0ABP7PGM9</accession>
<dbReference type="EMBL" id="BAABBO010000010">
    <property type="protein sequence ID" value="GAA3965369.1"/>
    <property type="molecule type" value="Genomic_DNA"/>
</dbReference>
<proteinExistence type="predicted"/>
<protein>
    <submittedName>
        <fullName evidence="1">Uncharacterized protein</fullName>
    </submittedName>
</protein>
<dbReference type="RefSeq" id="WP_344806645.1">
    <property type="nucleotide sequence ID" value="NZ_BAABBO010000010.1"/>
</dbReference>
<evidence type="ECO:0000313" key="2">
    <source>
        <dbReference type="Proteomes" id="UP001501337"/>
    </source>
</evidence>
<comment type="caution">
    <text evidence="1">The sequence shown here is derived from an EMBL/GenBank/DDBJ whole genome shotgun (WGS) entry which is preliminary data.</text>
</comment>